<sequence>MVVFAAWVLGSLLALRGAASPVNGQYDLQTANSRGCTVDSVANTTSFILREYLVETVRNADNTTQVRGTISIENPGTGDTYRFYRIPVSINGGTWSVCRAGDEVPLPSQLARCQYLIERPSHRIGFRFQWYCDDKDPSRVVLFDATAVGELPNDVCVAGNGTGGVTQSCTLPVGQVVLTVENIGWEVTPLPTD</sequence>
<keyword evidence="3" id="KW-1185">Reference proteome</keyword>
<evidence type="ECO:0000256" key="1">
    <source>
        <dbReference type="SAM" id="SignalP"/>
    </source>
</evidence>
<reference evidence="2" key="2">
    <citation type="submission" date="2023-06" db="EMBL/GenBank/DDBJ databases">
        <authorList>
            <consortium name="Lawrence Berkeley National Laboratory"/>
            <person name="Haridas S."/>
            <person name="Hensen N."/>
            <person name="Bonometti L."/>
            <person name="Westerberg I."/>
            <person name="Brannstrom I.O."/>
            <person name="Guillou S."/>
            <person name="Cros-Aarteil S."/>
            <person name="Calhoun S."/>
            <person name="Kuo A."/>
            <person name="Mondo S."/>
            <person name="Pangilinan J."/>
            <person name="Riley R."/>
            <person name="Labutti K."/>
            <person name="Andreopoulos B."/>
            <person name="Lipzen A."/>
            <person name="Chen C."/>
            <person name="Yanf M."/>
            <person name="Daum C."/>
            <person name="Ng V."/>
            <person name="Clum A."/>
            <person name="Steindorff A."/>
            <person name="Ohm R."/>
            <person name="Martin F."/>
            <person name="Silar P."/>
            <person name="Natvig D."/>
            <person name="Lalanne C."/>
            <person name="Gautier V."/>
            <person name="Ament-Velasquez S.L."/>
            <person name="Kruys A."/>
            <person name="Hutchinson M.I."/>
            <person name="Powell A.J."/>
            <person name="Barry K."/>
            <person name="Miller A.N."/>
            <person name="Grigoriev I.V."/>
            <person name="Debuchy R."/>
            <person name="Gladieux P."/>
            <person name="Thoren M.H."/>
            <person name="Johannesson H."/>
        </authorList>
    </citation>
    <scope>NUCLEOTIDE SEQUENCE</scope>
    <source>
        <strain evidence="2">CBS 955.72</strain>
    </source>
</reference>
<dbReference type="Proteomes" id="UP001275084">
    <property type="component" value="Unassembled WGS sequence"/>
</dbReference>
<organism evidence="2 3">
    <name type="scientific">Lasiosphaeria hispida</name>
    <dbReference type="NCBI Taxonomy" id="260671"/>
    <lineage>
        <taxon>Eukaryota</taxon>
        <taxon>Fungi</taxon>
        <taxon>Dikarya</taxon>
        <taxon>Ascomycota</taxon>
        <taxon>Pezizomycotina</taxon>
        <taxon>Sordariomycetes</taxon>
        <taxon>Sordariomycetidae</taxon>
        <taxon>Sordariales</taxon>
        <taxon>Lasiosphaeriaceae</taxon>
        <taxon>Lasiosphaeria</taxon>
    </lineage>
</organism>
<gene>
    <name evidence="2" type="ORF">B0T25DRAFT_581488</name>
</gene>
<feature type="chain" id="PRO_5042515769" description="AA1-like domain-containing protein" evidence="1">
    <location>
        <begin position="25"/>
        <end position="193"/>
    </location>
</feature>
<dbReference type="EMBL" id="JAUIQD010000004">
    <property type="protein sequence ID" value="KAK3353795.1"/>
    <property type="molecule type" value="Genomic_DNA"/>
</dbReference>
<evidence type="ECO:0000313" key="3">
    <source>
        <dbReference type="Proteomes" id="UP001275084"/>
    </source>
</evidence>
<comment type="caution">
    <text evidence="2">The sequence shown here is derived from an EMBL/GenBank/DDBJ whole genome shotgun (WGS) entry which is preliminary data.</text>
</comment>
<reference evidence="2" key="1">
    <citation type="journal article" date="2023" name="Mol. Phylogenet. Evol.">
        <title>Genome-scale phylogeny and comparative genomics of the fungal order Sordariales.</title>
        <authorList>
            <person name="Hensen N."/>
            <person name="Bonometti L."/>
            <person name="Westerberg I."/>
            <person name="Brannstrom I.O."/>
            <person name="Guillou S."/>
            <person name="Cros-Aarteil S."/>
            <person name="Calhoun S."/>
            <person name="Haridas S."/>
            <person name="Kuo A."/>
            <person name="Mondo S."/>
            <person name="Pangilinan J."/>
            <person name="Riley R."/>
            <person name="LaButti K."/>
            <person name="Andreopoulos B."/>
            <person name="Lipzen A."/>
            <person name="Chen C."/>
            <person name="Yan M."/>
            <person name="Daum C."/>
            <person name="Ng V."/>
            <person name="Clum A."/>
            <person name="Steindorff A."/>
            <person name="Ohm R.A."/>
            <person name="Martin F."/>
            <person name="Silar P."/>
            <person name="Natvig D.O."/>
            <person name="Lalanne C."/>
            <person name="Gautier V."/>
            <person name="Ament-Velasquez S.L."/>
            <person name="Kruys A."/>
            <person name="Hutchinson M.I."/>
            <person name="Powell A.J."/>
            <person name="Barry K."/>
            <person name="Miller A.N."/>
            <person name="Grigoriev I.V."/>
            <person name="Debuchy R."/>
            <person name="Gladieux P."/>
            <person name="Hiltunen Thoren M."/>
            <person name="Johannesson H."/>
        </authorList>
    </citation>
    <scope>NUCLEOTIDE SEQUENCE</scope>
    <source>
        <strain evidence="2">CBS 955.72</strain>
    </source>
</reference>
<feature type="signal peptide" evidence="1">
    <location>
        <begin position="1"/>
        <end position="24"/>
    </location>
</feature>
<proteinExistence type="predicted"/>
<name>A0AAJ0HJP4_9PEZI</name>
<evidence type="ECO:0008006" key="4">
    <source>
        <dbReference type="Google" id="ProtNLM"/>
    </source>
</evidence>
<protein>
    <recommendedName>
        <fullName evidence="4">AA1-like domain-containing protein</fullName>
    </recommendedName>
</protein>
<accession>A0AAJ0HJP4</accession>
<dbReference type="AlphaFoldDB" id="A0AAJ0HJP4"/>
<evidence type="ECO:0000313" key="2">
    <source>
        <dbReference type="EMBL" id="KAK3353795.1"/>
    </source>
</evidence>
<keyword evidence="1" id="KW-0732">Signal</keyword>